<keyword evidence="3" id="KW-1185">Reference proteome</keyword>
<evidence type="ECO:0000313" key="2">
    <source>
        <dbReference type="EMBL" id="RQM14118.1"/>
    </source>
</evidence>
<protein>
    <submittedName>
        <fullName evidence="1">Uncharacterized protein</fullName>
    </submittedName>
</protein>
<name>A0A3M6V791_9STRA</name>
<dbReference type="AlphaFoldDB" id="A0A3M6V791"/>
<evidence type="ECO:0000313" key="1">
    <source>
        <dbReference type="EMBL" id="RMX62089.1"/>
    </source>
</evidence>
<evidence type="ECO:0000313" key="3">
    <source>
        <dbReference type="Proteomes" id="UP000282087"/>
    </source>
</evidence>
<dbReference type="VEuPathDB" id="FungiDB:DD237_003604"/>
<dbReference type="Proteomes" id="UP000286097">
    <property type="component" value="Unassembled WGS sequence"/>
</dbReference>
<organism evidence="1 3">
    <name type="scientific">Peronospora effusa</name>
    <dbReference type="NCBI Taxonomy" id="542832"/>
    <lineage>
        <taxon>Eukaryota</taxon>
        <taxon>Sar</taxon>
        <taxon>Stramenopiles</taxon>
        <taxon>Oomycota</taxon>
        <taxon>Peronosporomycetes</taxon>
        <taxon>Peronosporales</taxon>
        <taxon>Peronosporaceae</taxon>
        <taxon>Peronospora</taxon>
    </lineage>
</organism>
<accession>A0A3M6V791</accession>
<comment type="caution">
    <text evidence="1">The sequence shown here is derived from an EMBL/GenBank/DDBJ whole genome shotgun (WGS) entry which is preliminary data.</text>
</comment>
<gene>
    <name evidence="2" type="ORF">DD237_003604</name>
    <name evidence="1" type="ORF">DD238_006315</name>
</gene>
<reference evidence="3 4" key="1">
    <citation type="submission" date="2018-06" db="EMBL/GenBank/DDBJ databases">
        <title>Comparative genomics of downy mildews reveals potential adaptations to biotrophy.</title>
        <authorList>
            <person name="Fletcher K."/>
            <person name="Klosterman S.J."/>
            <person name="Derevnina L."/>
            <person name="Martin F."/>
            <person name="Koike S."/>
            <person name="Reyes Chin-Wo S."/>
            <person name="Mou B."/>
            <person name="Michelmore R."/>
        </authorList>
    </citation>
    <scope>NUCLEOTIDE SEQUENCE [LARGE SCALE GENOMIC DNA]</scope>
    <source>
        <strain evidence="2 4">R13</strain>
        <strain evidence="1 3">R14</strain>
    </source>
</reference>
<dbReference type="Proteomes" id="UP000282087">
    <property type="component" value="Unassembled WGS sequence"/>
</dbReference>
<proteinExistence type="predicted"/>
<evidence type="ECO:0000313" key="4">
    <source>
        <dbReference type="Proteomes" id="UP000286097"/>
    </source>
</evidence>
<dbReference type="EMBL" id="QKXF01000220">
    <property type="protein sequence ID" value="RQM14118.1"/>
    <property type="molecule type" value="Genomic_DNA"/>
</dbReference>
<dbReference type="EMBL" id="QLLG01000810">
    <property type="protein sequence ID" value="RMX62089.1"/>
    <property type="molecule type" value="Genomic_DNA"/>
</dbReference>
<sequence>MVEAYRIVVSKQHTIMFFAETKDPVTKRPLALLVALQQAKSSGENLILKNIVKTKVRDRQIGRELLNAATDTDYGTSAIKLATSRFI</sequence>